<keyword evidence="4" id="KW-1003">Cell membrane</keyword>
<dbReference type="PANTHER" id="PTHR34979">
    <property type="entry name" value="INNER MEMBRANE PROTEIN YGAZ"/>
    <property type="match status" value="1"/>
</dbReference>
<dbReference type="eggNOG" id="COG1296">
    <property type="taxonomic scope" value="Bacteria"/>
</dbReference>
<evidence type="ECO:0000313" key="10">
    <source>
        <dbReference type="Proteomes" id="UP000007374"/>
    </source>
</evidence>
<evidence type="ECO:0000256" key="1">
    <source>
        <dbReference type="ARBA" id="ARBA00004651"/>
    </source>
</evidence>
<accession>K2N7D1</accession>
<evidence type="ECO:0000256" key="4">
    <source>
        <dbReference type="ARBA" id="ARBA00022475"/>
    </source>
</evidence>
<evidence type="ECO:0000256" key="3">
    <source>
        <dbReference type="ARBA" id="ARBA00022448"/>
    </source>
</evidence>
<dbReference type="InterPro" id="IPR011606">
    <property type="entry name" value="Brnchd-chn_aa_trnsp_permease"/>
</dbReference>
<comment type="subcellular location">
    <subcellularLocation>
        <location evidence="1">Cell membrane</location>
        <topology evidence="1">Multi-pass membrane protein</topology>
    </subcellularLocation>
</comment>
<dbReference type="RefSeq" id="WP_009449573.1">
    <property type="nucleotide sequence ID" value="NZ_AMSI01000003.1"/>
</dbReference>
<protein>
    <recommendedName>
        <fullName evidence="11">AzlC family protein</fullName>
    </recommendedName>
</protein>
<feature type="transmembrane region" description="Helical" evidence="8">
    <location>
        <begin position="136"/>
        <end position="158"/>
    </location>
</feature>
<feature type="transmembrane region" description="Helical" evidence="8">
    <location>
        <begin position="192"/>
        <end position="209"/>
    </location>
</feature>
<dbReference type="PATRIC" id="fig|1231190.3.peg.1071"/>
<evidence type="ECO:0000256" key="7">
    <source>
        <dbReference type="ARBA" id="ARBA00023136"/>
    </source>
</evidence>
<gene>
    <name evidence="9" type="ORF">NA8A_05108</name>
</gene>
<evidence type="ECO:0000256" key="6">
    <source>
        <dbReference type="ARBA" id="ARBA00022989"/>
    </source>
</evidence>
<comment type="caution">
    <text evidence="9">The sequence shown here is derived from an EMBL/GenBank/DDBJ whole genome shotgun (WGS) entry which is preliminary data.</text>
</comment>
<dbReference type="Pfam" id="PF03591">
    <property type="entry name" value="AzlC"/>
    <property type="match status" value="1"/>
</dbReference>
<name>K2N7D1_9HYPH</name>
<dbReference type="OrthoDB" id="3579489at2"/>
<feature type="transmembrane region" description="Helical" evidence="8">
    <location>
        <begin position="215"/>
        <end position="232"/>
    </location>
</feature>
<keyword evidence="5 8" id="KW-0812">Transmembrane</keyword>
<keyword evidence="3" id="KW-0813">Transport</keyword>
<feature type="transmembrane region" description="Helical" evidence="8">
    <location>
        <begin position="77"/>
        <end position="95"/>
    </location>
</feature>
<keyword evidence="7 8" id="KW-0472">Membrane</keyword>
<proteinExistence type="inferred from homology"/>
<keyword evidence="6 8" id="KW-1133">Transmembrane helix</keyword>
<feature type="transmembrane region" description="Helical" evidence="8">
    <location>
        <begin position="170"/>
        <end position="187"/>
    </location>
</feature>
<reference evidence="9 10" key="1">
    <citation type="journal article" date="2012" name="J. Bacteriol.">
        <title>Genome Sequence of Nitratireductor indicus Type Strain C115.</title>
        <authorList>
            <person name="Lai Q."/>
            <person name="Li G."/>
            <person name="Yu Z."/>
            <person name="Shao Z."/>
        </authorList>
    </citation>
    <scope>NUCLEOTIDE SEQUENCE [LARGE SCALE GENOMIC DNA]</scope>
    <source>
        <strain evidence="9 10">C115</strain>
    </source>
</reference>
<dbReference type="AlphaFoldDB" id="K2N7D1"/>
<dbReference type="STRING" id="721133.SAMN05216176_101282"/>
<sequence length="242" mass="26405">MTTDILAGQSGPRDFAQGVRDSVPIIVAALPFGVLFGALAVDNGFSVFEAVLMSAATFAGASQMVGIELFGQKVAPWLIVFSIFAVNFRHVLYSATTGRRIAHWKPWQRLVGFFVLSDPVFAETERRGETKGVVTWGWYLGVAIPVYFTWIIEGWVGALFGKMMPDPEPYGIDFLLPIYFLGLVMGFRKRPFWLPVVAVSAVVSIIAYRTVGSPWHVSIGALAGVLLAAMFSPDARGKRGAQ</sequence>
<evidence type="ECO:0000256" key="2">
    <source>
        <dbReference type="ARBA" id="ARBA00010735"/>
    </source>
</evidence>
<evidence type="ECO:0000256" key="5">
    <source>
        <dbReference type="ARBA" id="ARBA00022692"/>
    </source>
</evidence>
<keyword evidence="10" id="KW-1185">Reference proteome</keyword>
<dbReference type="GO" id="GO:1903785">
    <property type="term" value="P:L-valine transmembrane transport"/>
    <property type="evidence" value="ECO:0007669"/>
    <property type="project" value="TreeGrafter"/>
</dbReference>
<dbReference type="EMBL" id="AMSI01000003">
    <property type="protein sequence ID" value="EKF43383.1"/>
    <property type="molecule type" value="Genomic_DNA"/>
</dbReference>
<organism evidence="9 10">
    <name type="scientific">Nitratireductor indicus C115</name>
    <dbReference type="NCBI Taxonomy" id="1231190"/>
    <lineage>
        <taxon>Bacteria</taxon>
        <taxon>Pseudomonadati</taxon>
        <taxon>Pseudomonadota</taxon>
        <taxon>Alphaproteobacteria</taxon>
        <taxon>Hyphomicrobiales</taxon>
        <taxon>Phyllobacteriaceae</taxon>
        <taxon>Nitratireductor</taxon>
    </lineage>
</organism>
<dbReference type="Proteomes" id="UP000007374">
    <property type="component" value="Unassembled WGS sequence"/>
</dbReference>
<evidence type="ECO:0000313" key="9">
    <source>
        <dbReference type="EMBL" id="EKF43383.1"/>
    </source>
</evidence>
<feature type="transmembrane region" description="Helical" evidence="8">
    <location>
        <begin position="22"/>
        <end position="41"/>
    </location>
</feature>
<dbReference type="PANTHER" id="PTHR34979:SF1">
    <property type="entry name" value="INNER MEMBRANE PROTEIN YGAZ"/>
    <property type="match status" value="1"/>
</dbReference>
<comment type="similarity">
    <text evidence="2">Belongs to the AzlC family.</text>
</comment>
<dbReference type="GO" id="GO:0005886">
    <property type="term" value="C:plasma membrane"/>
    <property type="evidence" value="ECO:0007669"/>
    <property type="project" value="UniProtKB-SubCell"/>
</dbReference>
<evidence type="ECO:0008006" key="11">
    <source>
        <dbReference type="Google" id="ProtNLM"/>
    </source>
</evidence>
<evidence type="ECO:0000256" key="8">
    <source>
        <dbReference type="SAM" id="Phobius"/>
    </source>
</evidence>